<dbReference type="EMBL" id="JAFIDN010000005">
    <property type="protein sequence ID" value="MBP3192726.1"/>
    <property type="molecule type" value="Genomic_DNA"/>
</dbReference>
<reference evidence="1" key="1">
    <citation type="submission" date="2021-02" db="EMBL/GenBank/DDBJ databases">
        <title>Natronogracilivirga saccharolytica gen. nov. sp. nov. a new anaerobic, haloalkiliphilic carbohydrate-fermenting bacterium from soda lake and proposing of Cyclonatronumiaceae fam. nov. in the phylum Balneolaeota.</title>
        <authorList>
            <person name="Zhilina T.N."/>
            <person name="Sorokin D.Y."/>
            <person name="Zavarzina D.G."/>
            <person name="Toshchakov S.V."/>
            <person name="Kublanov I.V."/>
        </authorList>
    </citation>
    <scope>NUCLEOTIDE SEQUENCE</scope>
    <source>
        <strain evidence="1">Z-1702</strain>
    </source>
</reference>
<gene>
    <name evidence="1" type="ORF">NATSA_08630</name>
</gene>
<dbReference type="AlphaFoldDB" id="A0A8J7UTL5"/>
<protein>
    <submittedName>
        <fullName evidence="1">Uncharacterized protein</fullName>
    </submittedName>
</protein>
<sequence length="112" mass="13148">MIMLNDINSTFRSPALSSSNRVLKWAIWVTARIKFTSDEAERLDGYNFDGLTSPLEYEMFTGELELINFEIVDPLPEQEITKRIERLRTELNDKLLEIQESLVDEFDFQIEN</sequence>
<dbReference type="Proteomes" id="UP000673975">
    <property type="component" value="Unassembled WGS sequence"/>
</dbReference>
<name>A0A8J7UTL5_9BACT</name>
<accession>A0A8J7UTL5</accession>
<proteinExistence type="predicted"/>
<comment type="caution">
    <text evidence="1">The sequence shown here is derived from an EMBL/GenBank/DDBJ whole genome shotgun (WGS) entry which is preliminary data.</text>
</comment>
<evidence type="ECO:0000313" key="2">
    <source>
        <dbReference type="Proteomes" id="UP000673975"/>
    </source>
</evidence>
<keyword evidence="2" id="KW-1185">Reference proteome</keyword>
<organism evidence="1 2">
    <name type="scientific">Natronogracilivirga saccharolytica</name>
    <dbReference type="NCBI Taxonomy" id="2812953"/>
    <lineage>
        <taxon>Bacteria</taxon>
        <taxon>Pseudomonadati</taxon>
        <taxon>Balneolota</taxon>
        <taxon>Balneolia</taxon>
        <taxon>Balneolales</taxon>
        <taxon>Cyclonatronaceae</taxon>
        <taxon>Natronogracilivirga</taxon>
    </lineage>
</organism>
<evidence type="ECO:0000313" key="1">
    <source>
        <dbReference type="EMBL" id="MBP3192726.1"/>
    </source>
</evidence>